<evidence type="ECO:0000313" key="2">
    <source>
        <dbReference type="EMBL" id="KAE9447132.1"/>
    </source>
</evidence>
<comment type="caution">
    <text evidence="2">The sequence shown here is derived from an EMBL/GenBank/DDBJ whole genome shotgun (WGS) entry which is preliminary data.</text>
</comment>
<accession>A0A6A4KPU2</accession>
<dbReference type="OrthoDB" id="2822301at2759"/>
<feature type="non-terminal residue" evidence="2">
    <location>
        <position position="1"/>
    </location>
</feature>
<name>A0A6A4KPU2_9ERIC</name>
<dbReference type="Proteomes" id="UP000428333">
    <property type="component" value="Linkage Group LG13"/>
</dbReference>
<evidence type="ECO:0000256" key="1">
    <source>
        <dbReference type="SAM" id="Coils"/>
    </source>
</evidence>
<gene>
    <name evidence="2" type="ORF">C3L33_20968</name>
</gene>
<proteinExistence type="predicted"/>
<feature type="coiled-coil region" evidence="1">
    <location>
        <begin position="64"/>
        <end position="123"/>
    </location>
</feature>
<keyword evidence="1" id="KW-0175">Coiled coil</keyword>
<reference evidence="2 3" key="1">
    <citation type="journal article" date="2019" name="Genome Biol. Evol.">
        <title>The Rhododendron genome and chromosomal organization provide insight into shared whole-genome duplications across the heath family (Ericaceae).</title>
        <authorList>
            <person name="Soza V.L."/>
            <person name="Lindsley D."/>
            <person name="Waalkes A."/>
            <person name="Ramage E."/>
            <person name="Patwardhan R.P."/>
            <person name="Burton J.N."/>
            <person name="Adey A."/>
            <person name="Kumar A."/>
            <person name="Qiu R."/>
            <person name="Shendure J."/>
            <person name="Hall B."/>
        </authorList>
    </citation>
    <scope>NUCLEOTIDE SEQUENCE [LARGE SCALE GENOMIC DNA]</scope>
    <source>
        <strain evidence="2">RSF 1966-606</strain>
    </source>
</reference>
<protein>
    <submittedName>
        <fullName evidence="2">Uncharacterized protein</fullName>
    </submittedName>
</protein>
<keyword evidence="3" id="KW-1185">Reference proteome</keyword>
<organism evidence="2 3">
    <name type="scientific">Rhododendron williamsianum</name>
    <dbReference type="NCBI Taxonomy" id="262921"/>
    <lineage>
        <taxon>Eukaryota</taxon>
        <taxon>Viridiplantae</taxon>
        <taxon>Streptophyta</taxon>
        <taxon>Embryophyta</taxon>
        <taxon>Tracheophyta</taxon>
        <taxon>Spermatophyta</taxon>
        <taxon>Magnoliopsida</taxon>
        <taxon>eudicotyledons</taxon>
        <taxon>Gunneridae</taxon>
        <taxon>Pentapetalae</taxon>
        <taxon>asterids</taxon>
        <taxon>Ericales</taxon>
        <taxon>Ericaceae</taxon>
        <taxon>Ericoideae</taxon>
        <taxon>Rhodoreae</taxon>
        <taxon>Rhododendron</taxon>
    </lineage>
</organism>
<dbReference type="AlphaFoldDB" id="A0A6A4KPU2"/>
<sequence length="148" mass="17713">MRYIEIENVTFNSLQILTEECPIHEQDLCCRLWIPQKIQHSRQCEFFQWCDEPLLTGDRHLDELNLIRSECIRLQERIDDIQQEWDNERADWNRERTELTSELSTVKAELDKIKNEIKLVNESVVMPPLDKLSEEDEEEDDALVIQTL</sequence>
<dbReference type="EMBL" id="QEFC01003705">
    <property type="protein sequence ID" value="KAE9447132.1"/>
    <property type="molecule type" value="Genomic_DNA"/>
</dbReference>
<evidence type="ECO:0000313" key="3">
    <source>
        <dbReference type="Proteomes" id="UP000428333"/>
    </source>
</evidence>